<organism evidence="1 2">
    <name type="scientific">Paramarasmius palmivorus</name>
    <dbReference type="NCBI Taxonomy" id="297713"/>
    <lineage>
        <taxon>Eukaryota</taxon>
        <taxon>Fungi</taxon>
        <taxon>Dikarya</taxon>
        <taxon>Basidiomycota</taxon>
        <taxon>Agaricomycotina</taxon>
        <taxon>Agaricomycetes</taxon>
        <taxon>Agaricomycetidae</taxon>
        <taxon>Agaricales</taxon>
        <taxon>Marasmiineae</taxon>
        <taxon>Marasmiaceae</taxon>
        <taxon>Paramarasmius</taxon>
    </lineage>
</organism>
<evidence type="ECO:0000313" key="2">
    <source>
        <dbReference type="Proteomes" id="UP001383192"/>
    </source>
</evidence>
<comment type="caution">
    <text evidence="1">The sequence shown here is derived from an EMBL/GenBank/DDBJ whole genome shotgun (WGS) entry which is preliminary data.</text>
</comment>
<gene>
    <name evidence="1" type="ORF">VNI00_013395</name>
</gene>
<keyword evidence="2" id="KW-1185">Reference proteome</keyword>
<evidence type="ECO:0000313" key="1">
    <source>
        <dbReference type="EMBL" id="KAK7032221.1"/>
    </source>
</evidence>
<dbReference type="AlphaFoldDB" id="A0AAW0C149"/>
<accession>A0AAW0C149</accession>
<dbReference type="EMBL" id="JAYKXP010000067">
    <property type="protein sequence ID" value="KAK7032221.1"/>
    <property type="molecule type" value="Genomic_DNA"/>
</dbReference>
<proteinExistence type="predicted"/>
<protein>
    <submittedName>
        <fullName evidence="1">Uncharacterized protein</fullName>
    </submittedName>
</protein>
<name>A0AAW0C149_9AGAR</name>
<dbReference type="Proteomes" id="UP001383192">
    <property type="component" value="Unassembled WGS sequence"/>
</dbReference>
<sequence>MLGTFYQHDQAASQLEAISTERLNTGYLVNPIAQYDKSISETRFTTTSSNSVGGVAWRITTNDGGNASAEEVVFTIHGIILQCDLPPIIRPFGKSTSPKHLQQRILLTGLGTPTFNQALDGLVRLDSLLRLNLRDTPKELAQNIGGHPTLGITNRYFTSKRMANEEEHIGFNDSIDPKGILEAFRGDTLVHTTENKVFYYRKQTHLSGDGLFSKTQPANIKNGDIVEVQFTATLIESKNRKISTKTNCITKLVLRSITLLDDTFSEVPISLAYNNNY</sequence>
<reference evidence="1 2" key="1">
    <citation type="submission" date="2024-01" db="EMBL/GenBank/DDBJ databases">
        <title>A draft genome for a cacao thread blight-causing isolate of Paramarasmius palmivorus.</title>
        <authorList>
            <person name="Baruah I.K."/>
            <person name="Bukari Y."/>
            <person name="Amoako-Attah I."/>
            <person name="Meinhardt L.W."/>
            <person name="Bailey B.A."/>
            <person name="Cohen S.P."/>
        </authorList>
    </citation>
    <scope>NUCLEOTIDE SEQUENCE [LARGE SCALE GENOMIC DNA]</scope>
    <source>
        <strain evidence="1 2">GH-12</strain>
    </source>
</reference>